<reference evidence="9" key="1">
    <citation type="journal article" date="2019" name="Int. J. Syst. Evol. Microbiol.">
        <title>The Global Catalogue of Microorganisms (GCM) 10K type strain sequencing project: providing services to taxonomists for standard genome sequencing and annotation.</title>
        <authorList>
            <consortium name="The Broad Institute Genomics Platform"/>
            <consortium name="The Broad Institute Genome Sequencing Center for Infectious Disease"/>
            <person name="Wu L."/>
            <person name="Ma J."/>
        </authorList>
    </citation>
    <scope>NUCLEOTIDE SEQUENCE [LARGE SCALE GENOMIC DNA]</scope>
    <source>
        <strain evidence="9">JCM 17543</strain>
    </source>
</reference>
<keyword evidence="9" id="KW-1185">Reference proteome</keyword>
<keyword evidence="2" id="KW-0808">Transferase</keyword>
<keyword evidence="5" id="KW-0239">DNA-directed DNA polymerase</keyword>
<comment type="similarity">
    <text evidence="6">Belongs to the DNA polymerase HolA subunit family.</text>
</comment>
<sequence>MKLTKQSVGRAVDQPNPDTRFYLLHGPDDAQSRALGQRLLFSLGATKFVIAAGAVKSDPAALSDEAGAMNLFGGKRLVWIEPAGDDIASGVEALLSGAAPESPVLAIAGALRKTSALLKLAEASPAAAAFAAYVPEGQDAERMVVDVGRSVGLKLSSSVAARIAASCGNDQALVSQELQKLALYVDASPHTPKELEHEAVDAVGTDTAEGDVLRLADLALSGDIAGLSEELARLSSGGTEAIPVVRSLQRRLLMLAPARARVERGETPDGVMTSMGKALFWRDKATFRAMLSSWDADRLSRLAERTGKLERALMLSAAPQQEALGEELLAIAREARRR</sequence>
<evidence type="ECO:0000256" key="1">
    <source>
        <dbReference type="ARBA" id="ARBA00012417"/>
    </source>
</evidence>
<dbReference type="EMBL" id="BAABBM010000001">
    <property type="protein sequence ID" value="GAA3899451.1"/>
    <property type="molecule type" value="Genomic_DNA"/>
</dbReference>
<keyword evidence="3" id="KW-0548">Nucleotidyltransferase</keyword>
<dbReference type="InterPro" id="IPR005790">
    <property type="entry name" value="DNA_polIII_delta"/>
</dbReference>
<dbReference type="InterPro" id="IPR008921">
    <property type="entry name" value="DNA_pol3_clamp-load_cplx_C"/>
</dbReference>
<dbReference type="NCBIfam" id="TIGR01128">
    <property type="entry name" value="holA"/>
    <property type="match status" value="1"/>
</dbReference>
<dbReference type="RefSeq" id="WP_344699337.1">
    <property type="nucleotide sequence ID" value="NZ_BAABBM010000001.1"/>
</dbReference>
<dbReference type="PANTHER" id="PTHR34388">
    <property type="entry name" value="DNA POLYMERASE III SUBUNIT DELTA"/>
    <property type="match status" value="1"/>
</dbReference>
<dbReference type="Proteomes" id="UP001500827">
    <property type="component" value="Unassembled WGS sequence"/>
</dbReference>
<comment type="caution">
    <text evidence="8">The sequence shown here is derived from an EMBL/GenBank/DDBJ whole genome shotgun (WGS) entry which is preliminary data.</text>
</comment>
<protein>
    <recommendedName>
        <fullName evidence="1">DNA-directed DNA polymerase</fullName>
        <ecNumber evidence="1">2.7.7.7</ecNumber>
    </recommendedName>
</protein>
<proteinExistence type="inferred from homology"/>
<evidence type="ECO:0000313" key="9">
    <source>
        <dbReference type="Proteomes" id="UP001500827"/>
    </source>
</evidence>
<name>A0ABP7LCV9_9SPHN</name>
<comment type="catalytic activity">
    <reaction evidence="7">
        <text>DNA(n) + a 2'-deoxyribonucleoside 5'-triphosphate = DNA(n+1) + diphosphate</text>
        <dbReference type="Rhea" id="RHEA:22508"/>
        <dbReference type="Rhea" id="RHEA-COMP:17339"/>
        <dbReference type="Rhea" id="RHEA-COMP:17340"/>
        <dbReference type="ChEBI" id="CHEBI:33019"/>
        <dbReference type="ChEBI" id="CHEBI:61560"/>
        <dbReference type="ChEBI" id="CHEBI:173112"/>
        <dbReference type="EC" id="2.7.7.7"/>
    </reaction>
</comment>
<evidence type="ECO:0000256" key="5">
    <source>
        <dbReference type="ARBA" id="ARBA00022932"/>
    </source>
</evidence>
<dbReference type="SUPFAM" id="SSF48019">
    <property type="entry name" value="post-AAA+ oligomerization domain-like"/>
    <property type="match status" value="1"/>
</dbReference>
<evidence type="ECO:0000256" key="4">
    <source>
        <dbReference type="ARBA" id="ARBA00022705"/>
    </source>
</evidence>
<organism evidence="8 9">
    <name type="scientific">Sphingomonas limnosediminicola</name>
    <dbReference type="NCBI Taxonomy" id="940133"/>
    <lineage>
        <taxon>Bacteria</taxon>
        <taxon>Pseudomonadati</taxon>
        <taxon>Pseudomonadota</taxon>
        <taxon>Alphaproteobacteria</taxon>
        <taxon>Sphingomonadales</taxon>
        <taxon>Sphingomonadaceae</taxon>
        <taxon>Sphingomonas</taxon>
    </lineage>
</organism>
<dbReference type="InterPro" id="IPR027417">
    <property type="entry name" value="P-loop_NTPase"/>
</dbReference>
<dbReference type="Gene3D" id="1.10.8.60">
    <property type="match status" value="1"/>
</dbReference>
<gene>
    <name evidence="8" type="ORF">GCM10022276_17850</name>
</gene>
<keyword evidence="4" id="KW-0235">DNA replication</keyword>
<dbReference type="SUPFAM" id="SSF52540">
    <property type="entry name" value="P-loop containing nucleoside triphosphate hydrolases"/>
    <property type="match status" value="1"/>
</dbReference>
<evidence type="ECO:0000256" key="6">
    <source>
        <dbReference type="ARBA" id="ARBA00034754"/>
    </source>
</evidence>
<evidence type="ECO:0000256" key="3">
    <source>
        <dbReference type="ARBA" id="ARBA00022695"/>
    </source>
</evidence>
<dbReference type="EC" id="2.7.7.7" evidence="1"/>
<dbReference type="PANTHER" id="PTHR34388:SF1">
    <property type="entry name" value="DNA POLYMERASE III SUBUNIT DELTA"/>
    <property type="match status" value="1"/>
</dbReference>
<evidence type="ECO:0000256" key="2">
    <source>
        <dbReference type="ARBA" id="ARBA00022679"/>
    </source>
</evidence>
<accession>A0ABP7LCV9</accession>
<evidence type="ECO:0000313" key="8">
    <source>
        <dbReference type="EMBL" id="GAA3899451.1"/>
    </source>
</evidence>
<evidence type="ECO:0000256" key="7">
    <source>
        <dbReference type="ARBA" id="ARBA00049244"/>
    </source>
</evidence>